<dbReference type="Proteomes" id="UP000265520">
    <property type="component" value="Unassembled WGS sequence"/>
</dbReference>
<protein>
    <submittedName>
        <fullName evidence="1">Uncharacterized protein</fullName>
    </submittedName>
</protein>
<organism evidence="1 2">
    <name type="scientific">Trifolium medium</name>
    <dbReference type="NCBI Taxonomy" id="97028"/>
    <lineage>
        <taxon>Eukaryota</taxon>
        <taxon>Viridiplantae</taxon>
        <taxon>Streptophyta</taxon>
        <taxon>Embryophyta</taxon>
        <taxon>Tracheophyta</taxon>
        <taxon>Spermatophyta</taxon>
        <taxon>Magnoliopsida</taxon>
        <taxon>eudicotyledons</taxon>
        <taxon>Gunneridae</taxon>
        <taxon>Pentapetalae</taxon>
        <taxon>rosids</taxon>
        <taxon>fabids</taxon>
        <taxon>Fabales</taxon>
        <taxon>Fabaceae</taxon>
        <taxon>Papilionoideae</taxon>
        <taxon>50 kb inversion clade</taxon>
        <taxon>NPAAA clade</taxon>
        <taxon>Hologalegina</taxon>
        <taxon>IRL clade</taxon>
        <taxon>Trifolieae</taxon>
        <taxon>Trifolium</taxon>
    </lineage>
</organism>
<feature type="non-terminal residue" evidence="1">
    <location>
        <position position="1"/>
    </location>
</feature>
<sequence length="35" mass="3853">PFSWPELQIWAVVAGRGDWSLSELVARGRQSSPVA</sequence>
<keyword evidence="2" id="KW-1185">Reference proteome</keyword>
<comment type="caution">
    <text evidence="1">The sequence shown here is derived from an EMBL/GenBank/DDBJ whole genome shotgun (WGS) entry which is preliminary data.</text>
</comment>
<dbReference type="AlphaFoldDB" id="A0A392SZ80"/>
<name>A0A392SZ80_9FABA</name>
<reference evidence="1 2" key="1">
    <citation type="journal article" date="2018" name="Front. Plant Sci.">
        <title>Red Clover (Trifolium pratense) and Zigzag Clover (T. medium) - A Picture of Genomic Similarities and Differences.</title>
        <authorList>
            <person name="Dluhosova J."/>
            <person name="Istvanek J."/>
            <person name="Nedelnik J."/>
            <person name="Repkova J."/>
        </authorList>
    </citation>
    <scope>NUCLEOTIDE SEQUENCE [LARGE SCALE GENOMIC DNA]</scope>
    <source>
        <strain evidence="2">cv. 10/8</strain>
        <tissue evidence="1">Leaf</tissue>
    </source>
</reference>
<evidence type="ECO:0000313" key="2">
    <source>
        <dbReference type="Proteomes" id="UP000265520"/>
    </source>
</evidence>
<dbReference type="EMBL" id="LXQA010475132">
    <property type="protein sequence ID" value="MCI54163.1"/>
    <property type="molecule type" value="Genomic_DNA"/>
</dbReference>
<evidence type="ECO:0000313" key="1">
    <source>
        <dbReference type="EMBL" id="MCI54163.1"/>
    </source>
</evidence>
<proteinExistence type="predicted"/>
<accession>A0A392SZ80</accession>